<protein>
    <submittedName>
        <fullName evidence="2">Uncharacterized protein</fullName>
    </submittedName>
</protein>
<accession>A0A7Y4IKF2</accession>
<feature type="region of interest" description="Disordered" evidence="1">
    <location>
        <begin position="112"/>
        <end position="139"/>
    </location>
</feature>
<comment type="caution">
    <text evidence="2">The sequence shown here is derived from an EMBL/GenBank/DDBJ whole genome shotgun (WGS) entry which is preliminary data.</text>
</comment>
<evidence type="ECO:0000313" key="2">
    <source>
        <dbReference type="EMBL" id="NOJ80928.1"/>
    </source>
</evidence>
<gene>
    <name evidence="2" type="ORF">HNV28_21805</name>
</gene>
<evidence type="ECO:0000256" key="1">
    <source>
        <dbReference type="SAM" id="MobiDB-lite"/>
    </source>
</evidence>
<dbReference type="RefSeq" id="WP_171443034.1">
    <property type="nucleotide sequence ID" value="NZ_JABFNS010000079.1"/>
</dbReference>
<feature type="compositionally biased region" description="Basic and acidic residues" evidence="1">
    <location>
        <begin position="115"/>
        <end position="124"/>
    </location>
</feature>
<dbReference type="Proteomes" id="UP000533080">
    <property type="component" value="Unassembled WGS sequence"/>
</dbReference>
<sequence>MVCANHSRQQFITRPSGAQEPRPMAIITVLISKSGNLSYIPNNKVRHGDTVRFAIELIGGASDVTVNPPACLDSTASFSLNNTSLSAAQREDPVADGAAVGSYPFTVVTGGSPEARSHGLELETKNGNLDVTTDPPKEC</sequence>
<evidence type="ECO:0000313" key="3">
    <source>
        <dbReference type="Proteomes" id="UP000533080"/>
    </source>
</evidence>
<reference evidence="2 3" key="1">
    <citation type="submission" date="2020-05" db="EMBL/GenBank/DDBJ databases">
        <authorList>
            <person name="Whitworth D."/>
        </authorList>
    </citation>
    <scope>NUCLEOTIDE SEQUENCE [LARGE SCALE GENOMIC DNA]</scope>
    <source>
        <strain evidence="2 3">AM005</strain>
    </source>
</reference>
<proteinExistence type="predicted"/>
<dbReference type="EMBL" id="JABFNT010000071">
    <property type="protein sequence ID" value="NOJ80928.1"/>
    <property type="molecule type" value="Genomic_DNA"/>
</dbReference>
<dbReference type="AlphaFoldDB" id="A0A7Y4IKF2"/>
<organism evidence="2 3">
    <name type="scientific">Myxococcus xanthus</name>
    <dbReference type="NCBI Taxonomy" id="34"/>
    <lineage>
        <taxon>Bacteria</taxon>
        <taxon>Pseudomonadati</taxon>
        <taxon>Myxococcota</taxon>
        <taxon>Myxococcia</taxon>
        <taxon>Myxococcales</taxon>
        <taxon>Cystobacterineae</taxon>
        <taxon>Myxococcaceae</taxon>
        <taxon>Myxococcus</taxon>
    </lineage>
</organism>
<name>A0A7Y4IKF2_MYXXA</name>